<dbReference type="Pfam" id="PF00582">
    <property type="entry name" value="Usp"/>
    <property type="match status" value="1"/>
</dbReference>
<evidence type="ECO:0000259" key="1">
    <source>
        <dbReference type="Pfam" id="PF00582"/>
    </source>
</evidence>
<sequence length="171" mass="18828">MGEKIQGPRKKVMVAIDESEHSYYALMWVLNNLKELITTAPLVIFAALPTPTFNYPHAVPLGFSRLYCPVSTNMMTGPEMSTSVQVQYKILLGILEKAKTICSSRGVNAETITEIGDPKEVICKAVQEHSINLLVMGNHTDGVLKRVFSGSMSNYCLNHANCAVLTVKKPE</sequence>
<comment type="caution">
    <text evidence="2">The sequence shown here is derived from an EMBL/GenBank/DDBJ whole genome shotgun (WGS) entry which is preliminary data.</text>
</comment>
<evidence type="ECO:0000313" key="3">
    <source>
        <dbReference type="Proteomes" id="UP000187406"/>
    </source>
</evidence>
<dbReference type="InterPro" id="IPR006016">
    <property type="entry name" value="UspA"/>
</dbReference>
<accession>A0A1Q3BE55</accession>
<reference evidence="3" key="1">
    <citation type="submission" date="2016-04" db="EMBL/GenBank/DDBJ databases">
        <title>Cephalotus genome sequencing.</title>
        <authorList>
            <person name="Fukushima K."/>
            <person name="Hasebe M."/>
            <person name="Fang X."/>
        </authorList>
    </citation>
    <scope>NUCLEOTIDE SEQUENCE [LARGE SCALE GENOMIC DNA]</scope>
    <source>
        <strain evidence="3">cv. St1</strain>
    </source>
</reference>
<protein>
    <submittedName>
        <fullName evidence="2">Usp domain-containing protein</fullName>
    </submittedName>
</protein>
<name>A0A1Q3BE55_CEPFO</name>
<dbReference type="PANTHER" id="PTHR31964">
    <property type="entry name" value="ADENINE NUCLEOTIDE ALPHA HYDROLASES-LIKE SUPERFAMILY PROTEIN"/>
    <property type="match status" value="1"/>
</dbReference>
<dbReference type="InParanoid" id="A0A1Q3BE55"/>
<dbReference type="Proteomes" id="UP000187406">
    <property type="component" value="Unassembled WGS sequence"/>
</dbReference>
<dbReference type="SUPFAM" id="SSF52402">
    <property type="entry name" value="Adenine nucleotide alpha hydrolases-like"/>
    <property type="match status" value="1"/>
</dbReference>
<dbReference type="Gene3D" id="3.40.50.620">
    <property type="entry name" value="HUPs"/>
    <property type="match status" value="1"/>
</dbReference>
<proteinExistence type="predicted"/>
<dbReference type="CDD" id="cd23659">
    <property type="entry name" value="USP_At3g01520-like"/>
    <property type="match status" value="1"/>
</dbReference>
<evidence type="ECO:0000313" key="2">
    <source>
        <dbReference type="EMBL" id="GAV66290.1"/>
    </source>
</evidence>
<dbReference type="PANTHER" id="PTHR31964:SF134">
    <property type="entry name" value="ADENINE NUCLEOTIDE ALPHA HYDROLASES-LIKE SUPERFAMILY PROTEIN"/>
    <property type="match status" value="1"/>
</dbReference>
<gene>
    <name evidence="2" type="ORF">CFOL_v3_09800</name>
</gene>
<dbReference type="AlphaFoldDB" id="A0A1Q3BE55"/>
<organism evidence="2 3">
    <name type="scientific">Cephalotus follicularis</name>
    <name type="common">Albany pitcher plant</name>
    <dbReference type="NCBI Taxonomy" id="3775"/>
    <lineage>
        <taxon>Eukaryota</taxon>
        <taxon>Viridiplantae</taxon>
        <taxon>Streptophyta</taxon>
        <taxon>Embryophyta</taxon>
        <taxon>Tracheophyta</taxon>
        <taxon>Spermatophyta</taxon>
        <taxon>Magnoliopsida</taxon>
        <taxon>eudicotyledons</taxon>
        <taxon>Gunneridae</taxon>
        <taxon>Pentapetalae</taxon>
        <taxon>rosids</taxon>
        <taxon>fabids</taxon>
        <taxon>Oxalidales</taxon>
        <taxon>Cephalotaceae</taxon>
        <taxon>Cephalotus</taxon>
    </lineage>
</organism>
<keyword evidence="3" id="KW-1185">Reference proteome</keyword>
<dbReference type="InterPro" id="IPR014729">
    <property type="entry name" value="Rossmann-like_a/b/a_fold"/>
</dbReference>
<dbReference type="PRINTS" id="PR01438">
    <property type="entry name" value="UNVRSLSTRESS"/>
</dbReference>
<dbReference type="EMBL" id="BDDD01000468">
    <property type="protein sequence ID" value="GAV66290.1"/>
    <property type="molecule type" value="Genomic_DNA"/>
</dbReference>
<feature type="domain" description="UspA" evidence="1">
    <location>
        <begin position="9"/>
        <end position="168"/>
    </location>
</feature>
<dbReference type="InterPro" id="IPR006015">
    <property type="entry name" value="Universal_stress_UspA"/>
</dbReference>
<dbReference type="OrthoDB" id="843225at2759"/>